<feature type="signal peptide" evidence="1">
    <location>
        <begin position="1"/>
        <end position="19"/>
    </location>
</feature>
<dbReference type="EMBL" id="DS480392">
    <property type="protein sequence ID" value="EDO18245.1"/>
    <property type="molecule type" value="Genomic_DNA"/>
</dbReference>
<evidence type="ECO:0000313" key="3">
    <source>
        <dbReference type="Proteomes" id="UP000000267"/>
    </source>
</evidence>
<keyword evidence="3" id="KW-1185">Reference proteome</keyword>
<dbReference type="AlphaFoldDB" id="A7THS9"/>
<proteinExistence type="predicted"/>
<organism evidence="3">
    <name type="scientific">Vanderwaltozyma polyspora (strain ATCC 22028 / DSM 70294 / BCRC 21397 / CBS 2163 / NBRC 10782 / NRRL Y-8283 / UCD 57-17)</name>
    <name type="common">Kluyveromyces polysporus</name>
    <dbReference type="NCBI Taxonomy" id="436907"/>
    <lineage>
        <taxon>Eukaryota</taxon>
        <taxon>Fungi</taxon>
        <taxon>Dikarya</taxon>
        <taxon>Ascomycota</taxon>
        <taxon>Saccharomycotina</taxon>
        <taxon>Saccharomycetes</taxon>
        <taxon>Saccharomycetales</taxon>
        <taxon>Saccharomycetaceae</taxon>
        <taxon>Vanderwaltozyma</taxon>
    </lineage>
</organism>
<protein>
    <submittedName>
        <fullName evidence="2">Uncharacterized protein</fullName>
    </submittedName>
</protein>
<dbReference type="InParanoid" id="A7THS9"/>
<sequence>MQFSKVLLSALAVVGIVQAANDTSSATSKNGVAGPLLNEKSGAVGAAMVAGVVALLI</sequence>
<dbReference type="FunCoup" id="A7THS9">
    <property type="interactions" value="131"/>
</dbReference>
<gene>
    <name evidence="2" type="ORF">Kpol_543p74a</name>
</gene>
<dbReference type="Proteomes" id="UP000000267">
    <property type="component" value="Unassembled WGS sequence"/>
</dbReference>
<keyword evidence="1" id="KW-0732">Signal</keyword>
<evidence type="ECO:0000256" key="1">
    <source>
        <dbReference type="SAM" id="SignalP"/>
    </source>
</evidence>
<dbReference type="KEGG" id="vpo:Kpol_543p74a"/>
<feature type="chain" id="PRO_5002713478" evidence="1">
    <location>
        <begin position="20"/>
        <end position="57"/>
    </location>
</feature>
<name>A7THS9_VANPO</name>
<evidence type="ECO:0000313" key="2">
    <source>
        <dbReference type="EMBL" id="EDO18245.1"/>
    </source>
</evidence>
<accession>A7THS9</accession>
<dbReference type="HOGENOM" id="CLU_210553_0_0_1"/>
<dbReference type="GeneID" id="5546521"/>
<dbReference type="RefSeq" id="XP_001646103.1">
    <property type="nucleotide sequence ID" value="XM_001646053.1"/>
</dbReference>
<reference evidence="2 3" key="1">
    <citation type="journal article" date="2007" name="Proc. Natl. Acad. Sci. U.S.A.">
        <title>Independent sorting-out of thousands of duplicated gene pairs in two yeast species descended from a whole-genome duplication.</title>
        <authorList>
            <person name="Scannell D.R."/>
            <person name="Frank A.C."/>
            <person name="Conant G.C."/>
            <person name="Byrne K.P."/>
            <person name="Woolfit M."/>
            <person name="Wolfe K.H."/>
        </authorList>
    </citation>
    <scope>NUCLEOTIDE SEQUENCE [LARGE SCALE GENOMIC DNA]</scope>
    <source>
        <strain evidence="3">ATCC 22028 / DSM 70294 / BCRC 21397 / CBS 2163 / NBRC 10782 / NRRL Y-8283 / UCD 57-17</strain>
    </source>
</reference>